<organism evidence="5 6">
    <name type="scientific">Habropoda laboriosa</name>
    <dbReference type="NCBI Taxonomy" id="597456"/>
    <lineage>
        <taxon>Eukaryota</taxon>
        <taxon>Metazoa</taxon>
        <taxon>Ecdysozoa</taxon>
        <taxon>Arthropoda</taxon>
        <taxon>Hexapoda</taxon>
        <taxon>Insecta</taxon>
        <taxon>Pterygota</taxon>
        <taxon>Neoptera</taxon>
        <taxon>Endopterygota</taxon>
        <taxon>Hymenoptera</taxon>
        <taxon>Apocrita</taxon>
        <taxon>Aculeata</taxon>
        <taxon>Apoidea</taxon>
        <taxon>Anthophila</taxon>
        <taxon>Apidae</taxon>
        <taxon>Habropoda</taxon>
    </lineage>
</organism>
<keyword evidence="1" id="KW-0732">Signal</keyword>
<dbReference type="STRING" id="597456.A0A0L7QZW4"/>
<dbReference type="PANTHER" id="PTHR13866">
    <property type="entry name" value="SPARC OSTEONECTIN"/>
    <property type="match status" value="1"/>
</dbReference>
<dbReference type="InterPro" id="IPR036058">
    <property type="entry name" value="Kazal_dom_sf"/>
</dbReference>
<dbReference type="PANTHER" id="PTHR13866:SF29">
    <property type="entry name" value="FOLLISTATIN"/>
    <property type="match status" value="1"/>
</dbReference>
<protein>
    <submittedName>
        <fullName evidence="5">Agrin</fullName>
    </submittedName>
</protein>
<dbReference type="Pfam" id="PF07648">
    <property type="entry name" value="Kazal_2"/>
    <property type="match status" value="1"/>
</dbReference>
<gene>
    <name evidence="5" type="ORF">WH47_12452</name>
</gene>
<keyword evidence="6" id="KW-1185">Reference proteome</keyword>
<keyword evidence="3" id="KW-0325">Glycoprotein</keyword>
<evidence type="ECO:0000313" key="5">
    <source>
        <dbReference type="EMBL" id="KOC64150.1"/>
    </source>
</evidence>
<evidence type="ECO:0000259" key="4">
    <source>
        <dbReference type="PROSITE" id="PS51465"/>
    </source>
</evidence>
<dbReference type="GO" id="GO:0050840">
    <property type="term" value="F:extracellular matrix binding"/>
    <property type="evidence" value="ECO:0007669"/>
    <property type="project" value="TreeGrafter"/>
</dbReference>
<reference evidence="5 6" key="1">
    <citation type="submission" date="2015-07" db="EMBL/GenBank/DDBJ databases">
        <title>The genome of Habropoda laboriosa.</title>
        <authorList>
            <person name="Pan H."/>
            <person name="Kapheim K."/>
        </authorList>
    </citation>
    <scope>NUCLEOTIDE SEQUENCE [LARGE SCALE GENOMIC DNA]</scope>
    <source>
        <strain evidence="5">0110345459</strain>
    </source>
</reference>
<dbReference type="FunFam" id="3.30.60.30:FF:000024">
    <property type="entry name" value="Transmembrane agrin"/>
    <property type="match status" value="1"/>
</dbReference>
<dbReference type="SMART" id="SM00280">
    <property type="entry name" value="KAZAL"/>
    <property type="match status" value="1"/>
</dbReference>
<feature type="domain" description="Kazal-like" evidence="4">
    <location>
        <begin position="156"/>
        <end position="210"/>
    </location>
</feature>
<proteinExistence type="predicted"/>
<dbReference type="EMBL" id="KQ414672">
    <property type="protein sequence ID" value="KOC64150.1"/>
    <property type="molecule type" value="Genomic_DNA"/>
</dbReference>
<dbReference type="AlphaFoldDB" id="A0A0L7QZW4"/>
<evidence type="ECO:0000256" key="3">
    <source>
        <dbReference type="ARBA" id="ARBA00023180"/>
    </source>
</evidence>
<evidence type="ECO:0000256" key="2">
    <source>
        <dbReference type="ARBA" id="ARBA00023157"/>
    </source>
</evidence>
<dbReference type="Proteomes" id="UP000053825">
    <property type="component" value="Unassembled WGS sequence"/>
</dbReference>
<dbReference type="Gene3D" id="3.30.60.30">
    <property type="match status" value="1"/>
</dbReference>
<dbReference type="GO" id="GO:0005615">
    <property type="term" value="C:extracellular space"/>
    <property type="evidence" value="ECO:0007669"/>
    <property type="project" value="TreeGrafter"/>
</dbReference>
<dbReference type="InterPro" id="IPR002350">
    <property type="entry name" value="Kazal_dom"/>
</dbReference>
<dbReference type="PROSITE" id="PS51465">
    <property type="entry name" value="KAZAL_2"/>
    <property type="match status" value="1"/>
</dbReference>
<dbReference type="CDD" id="cd00104">
    <property type="entry name" value="KAZAL_FS"/>
    <property type="match status" value="1"/>
</dbReference>
<sequence length="289" mass="32509">MFPLFPGFTDKYLATIANKMFIELGKKPASVNTGPWQGRNSVYITEENCIIQDSPAVKSKKWVGANVGRKLRQRIPAGVIGNAKVSGMRSQIEGIINQQAFSDSIPKEENKTGRLDACAALKCRWCSDCGSRKKWKLQEPCEKTYCSWGATCVVSENGKPLCQCPTDCPSTSEPVCGSDNVTYSNYCHLRKTSCLERKTTRVQHQGACGEYPPPLYCLSFRRSLKFPNKLIRYWRKFDQSEEIKCKTLISGEVKRNGEREMFELDSSSSNDTFEDIGNSCYSTMFTNTV</sequence>
<accession>A0A0L7QZW4</accession>
<evidence type="ECO:0000313" key="6">
    <source>
        <dbReference type="Proteomes" id="UP000053825"/>
    </source>
</evidence>
<dbReference type="GO" id="GO:0005509">
    <property type="term" value="F:calcium ion binding"/>
    <property type="evidence" value="ECO:0007669"/>
    <property type="project" value="TreeGrafter"/>
</dbReference>
<name>A0A0L7QZW4_9HYME</name>
<evidence type="ECO:0000256" key="1">
    <source>
        <dbReference type="ARBA" id="ARBA00022729"/>
    </source>
</evidence>
<dbReference type="GO" id="GO:0005518">
    <property type="term" value="F:collagen binding"/>
    <property type="evidence" value="ECO:0007669"/>
    <property type="project" value="TreeGrafter"/>
</dbReference>
<keyword evidence="2" id="KW-1015">Disulfide bond</keyword>
<dbReference type="SUPFAM" id="SSF100895">
    <property type="entry name" value="Kazal-type serine protease inhibitors"/>
    <property type="match status" value="1"/>
</dbReference>